<dbReference type="InterPro" id="IPR014729">
    <property type="entry name" value="Rossmann-like_a/b/a_fold"/>
</dbReference>
<organism evidence="6 7">
    <name type="scientific">Maritalea porphyrae</name>
    <dbReference type="NCBI Taxonomy" id="880732"/>
    <lineage>
        <taxon>Bacteria</taxon>
        <taxon>Pseudomonadati</taxon>
        <taxon>Pseudomonadota</taxon>
        <taxon>Alphaproteobacteria</taxon>
        <taxon>Hyphomicrobiales</taxon>
        <taxon>Devosiaceae</taxon>
        <taxon>Maritalea</taxon>
    </lineage>
</organism>
<dbReference type="SUPFAM" id="SSF52402">
    <property type="entry name" value="Adenine nucleotide alpha hydrolases-like"/>
    <property type="match status" value="1"/>
</dbReference>
<name>A0ABQ5UUC0_9HYPH</name>
<dbReference type="HAMAP" id="MF_00063">
    <property type="entry name" value="CysH"/>
    <property type="match status" value="1"/>
</dbReference>
<dbReference type="EC" id="1.8.4.10" evidence="4"/>
<proteinExistence type="inferred from homology"/>
<feature type="binding site" evidence="4">
    <location>
        <position position="132"/>
    </location>
    <ligand>
        <name>[4Fe-4S] cluster</name>
        <dbReference type="ChEBI" id="CHEBI:49883"/>
    </ligand>
</feature>
<feature type="binding site" evidence="4">
    <location>
        <position position="131"/>
    </location>
    <ligand>
        <name>[4Fe-4S] cluster</name>
        <dbReference type="ChEBI" id="CHEBI:49883"/>
    </ligand>
</feature>
<evidence type="ECO:0000313" key="6">
    <source>
        <dbReference type="EMBL" id="GLQ18874.1"/>
    </source>
</evidence>
<protein>
    <recommendedName>
        <fullName evidence="4">Adenosine 5'-phosphosulfate reductase</fullName>
        <shortName evidence="4">APS reductase</shortName>
        <ecNumber evidence="4">1.8.4.10</ecNumber>
    </recommendedName>
    <alternativeName>
        <fullName evidence="4">5'-adenylylsulfate reductase</fullName>
    </alternativeName>
    <alternativeName>
        <fullName evidence="4">Thioredoxin-dependent 5'-adenylylsulfate reductase</fullName>
    </alternativeName>
</protein>
<dbReference type="InterPro" id="IPR008318">
    <property type="entry name" value="UCP030820"/>
</dbReference>
<gene>
    <name evidence="4" type="primary">cysH</name>
    <name evidence="6" type="ORF">GCM10007879_31230</name>
</gene>
<evidence type="ECO:0000259" key="5">
    <source>
        <dbReference type="Pfam" id="PF01507"/>
    </source>
</evidence>
<feature type="binding site" evidence="4">
    <location>
        <position position="216"/>
    </location>
    <ligand>
        <name>[4Fe-4S] cluster</name>
        <dbReference type="ChEBI" id="CHEBI:49883"/>
    </ligand>
</feature>
<evidence type="ECO:0000256" key="2">
    <source>
        <dbReference type="ARBA" id="ARBA00023002"/>
    </source>
</evidence>
<comment type="subcellular location">
    <subcellularLocation>
        <location evidence="4">Cytoplasm</location>
    </subcellularLocation>
</comment>
<feature type="binding site" evidence="4">
    <location>
        <position position="213"/>
    </location>
    <ligand>
        <name>[4Fe-4S] cluster</name>
        <dbReference type="ChEBI" id="CHEBI:49883"/>
    </ligand>
</feature>
<reference evidence="6" key="1">
    <citation type="journal article" date="2014" name="Int. J. Syst. Evol. Microbiol.">
        <title>Complete genome of a new Firmicutes species belonging to the dominant human colonic microbiota ('Ruminococcus bicirculans') reveals two chromosomes and a selective capacity to utilize plant glucans.</title>
        <authorList>
            <consortium name="NISC Comparative Sequencing Program"/>
            <person name="Wegmann U."/>
            <person name="Louis P."/>
            <person name="Goesmann A."/>
            <person name="Henrissat B."/>
            <person name="Duncan S.H."/>
            <person name="Flint H.J."/>
        </authorList>
    </citation>
    <scope>NUCLEOTIDE SEQUENCE</scope>
    <source>
        <strain evidence="6">NBRC 107169</strain>
    </source>
</reference>
<evidence type="ECO:0000313" key="7">
    <source>
        <dbReference type="Proteomes" id="UP001161405"/>
    </source>
</evidence>
<dbReference type="Pfam" id="PF06073">
    <property type="entry name" value="DUF934"/>
    <property type="match status" value="1"/>
</dbReference>
<feature type="active site" description="Nucleophile; cysteine thiosulfonate intermediate" evidence="4">
    <location>
        <position position="239"/>
    </location>
</feature>
<keyword evidence="4" id="KW-0408">Iron</keyword>
<evidence type="ECO:0000256" key="3">
    <source>
        <dbReference type="ARBA" id="ARBA00024327"/>
    </source>
</evidence>
<dbReference type="Pfam" id="PF01507">
    <property type="entry name" value="PAPS_reduct"/>
    <property type="match status" value="1"/>
</dbReference>
<evidence type="ECO:0000256" key="1">
    <source>
        <dbReference type="ARBA" id="ARBA00009732"/>
    </source>
</evidence>
<keyword evidence="2 4" id="KW-0560">Oxidoreductase</keyword>
<feature type="domain" description="Phosphoadenosine phosphosulphate reductase" evidence="5">
    <location>
        <begin position="50"/>
        <end position="218"/>
    </location>
</feature>
<comment type="function">
    <text evidence="4">Catalyzes the formation of sulfite from adenosine 5'-phosphosulfate (APS) using thioredoxin as an electron donor.</text>
</comment>
<keyword evidence="4" id="KW-0479">Metal-binding</keyword>
<keyword evidence="4" id="KW-0963">Cytoplasm</keyword>
<comment type="caution">
    <text evidence="6">The sequence shown here is derived from an EMBL/GenBank/DDBJ whole genome shotgun (WGS) entry which is preliminary data.</text>
</comment>
<accession>A0ABQ5UUC0</accession>
<dbReference type="PANTHER" id="PTHR46509:SF1">
    <property type="entry name" value="PHOSPHOADENOSINE PHOSPHOSULFATE REDUCTASE"/>
    <property type="match status" value="1"/>
</dbReference>
<dbReference type="PANTHER" id="PTHR46509">
    <property type="entry name" value="PHOSPHOADENOSINE PHOSPHOSULFATE REDUCTASE"/>
    <property type="match status" value="1"/>
</dbReference>
<comment type="pathway">
    <text evidence="3 4">Sulfur metabolism; hydrogen sulfide biosynthesis; sulfite from sulfate.</text>
</comment>
<dbReference type="NCBIfam" id="TIGR00434">
    <property type="entry name" value="cysH"/>
    <property type="match status" value="1"/>
</dbReference>
<dbReference type="Gene3D" id="3.40.50.620">
    <property type="entry name" value="HUPs"/>
    <property type="match status" value="1"/>
</dbReference>
<comment type="similarity">
    <text evidence="1 4">Belongs to the PAPS reductase family. CysH subfamily.</text>
</comment>
<dbReference type="EMBL" id="BSNI01000002">
    <property type="protein sequence ID" value="GLQ18874.1"/>
    <property type="molecule type" value="Genomic_DNA"/>
</dbReference>
<comment type="catalytic activity">
    <reaction evidence="4">
        <text>[thioredoxin]-disulfide + sulfite + AMP + 2 H(+) = adenosine 5'-phosphosulfate + [thioredoxin]-dithiol</text>
        <dbReference type="Rhea" id="RHEA:21976"/>
        <dbReference type="Rhea" id="RHEA-COMP:10698"/>
        <dbReference type="Rhea" id="RHEA-COMP:10700"/>
        <dbReference type="ChEBI" id="CHEBI:15378"/>
        <dbReference type="ChEBI" id="CHEBI:17359"/>
        <dbReference type="ChEBI" id="CHEBI:29950"/>
        <dbReference type="ChEBI" id="CHEBI:50058"/>
        <dbReference type="ChEBI" id="CHEBI:58243"/>
        <dbReference type="ChEBI" id="CHEBI:456215"/>
        <dbReference type="EC" id="1.8.4.10"/>
    </reaction>
</comment>
<comment type="cofactor">
    <cofactor evidence="4">
        <name>[4Fe-4S] cluster</name>
        <dbReference type="ChEBI" id="CHEBI:49883"/>
    </cofactor>
    <text evidence="4">Binds 1 [4Fe-4S] cluster per subunit.</text>
</comment>
<dbReference type="InterPro" id="IPR004511">
    <property type="entry name" value="PAPS/APS_Rdtase"/>
</dbReference>
<evidence type="ECO:0000256" key="4">
    <source>
        <dbReference type="HAMAP-Rule" id="MF_00063"/>
    </source>
</evidence>
<reference evidence="6" key="2">
    <citation type="submission" date="2023-01" db="EMBL/GenBank/DDBJ databases">
        <title>Draft genome sequence of Maritalea porphyrae strain NBRC 107169.</title>
        <authorList>
            <person name="Sun Q."/>
            <person name="Mori K."/>
        </authorList>
    </citation>
    <scope>NUCLEOTIDE SEQUENCE</scope>
    <source>
        <strain evidence="6">NBRC 107169</strain>
    </source>
</reference>
<keyword evidence="4" id="KW-0411">Iron-sulfur</keyword>
<sequence length="428" mass="47866">MASSNLAHAQTAKPRPSDLELVALNGMFDEKDGLSVLRHALTGDVSPAPIAMVSSFGADSSVLLHMVAQINPNQEVLFLETGKHFAETLEYIEITKKHLGLTNVRFLEPDTKDVERFDPKGNLWETDPDSCCHIRKTEPLDAALKTYGGWVTGRKRFQTNDRGVLPHFELTTDERIKVNPLAYWDNDDVAAYRKAHDLPAHPLFLKGFLSIGCEPCTSVVKEGEDPRSGRWRGKDKTECGIHFDVSGKIAHPTVEIGQKPMNLFKNGAFVADLWRDLKEDEAVTDLDHVHIPFDVYLENREEIDANPRDLGLILRPGDDVDALGEAAKQFSSIVVEFPAFTDGRGYSYARLLRERYNYEGELRARGDILTDQVAYFLRCGFDALTVQNEATKKALQNDDLGSVNLFMQPIGASQEVPVGTRPFLRRAK</sequence>
<dbReference type="Proteomes" id="UP001161405">
    <property type="component" value="Unassembled WGS sequence"/>
</dbReference>
<keyword evidence="7" id="KW-1185">Reference proteome</keyword>
<dbReference type="InterPro" id="IPR002500">
    <property type="entry name" value="PAPS_reduct_dom"/>
</dbReference>
<dbReference type="NCBIfam" id="NF002537">
    <property type="entry name" value="PRK02090.1"/>
    <property type="match status" value="1"/>
</dbReference>
<dbReference type="RefSeq" id="WP_284365978.1">
    <property type="nucleotide sequence ID" value="NZ_BSNI01000002.1"/>
</dbReference>